<reference evidence="3 4" key="1">
    <citation type="submission" date="2020-08" db="EMBL/GenBank/DDBJ databases">
        <title>A Genomic Blueprint of the Chicken Gut Microbiome.</title>
        <authorList>
            <person name="Gilroy R."/>
            <person name="Ravi A."/>
            <person name="Getino M."/>
            <person name="Pursley I."/>
            <person name="Horton D.L."/>
            <person name="Alikhan N.-F."/>
            <person name="Baker D."/>
            <person name="Gharbi K."/>
            <person name="Hall N."/>
            <person name="Watson M."/>
            <person name="Adriaenssens E.M."/>
            <person name="Foster-Nyarko E."/>
            <person name="Jarju S."/>
            <person name="Secka A."/>
            <person name="Antonio M."/>
            <person name="Oren A."/>
            <person name="Chaudhuri R."/>
            <person name="La Ragione R.M."/>
            <person name="Hildebrand F."/>
            <person name="Pallen M.J."/>
        </authorList>
    </citation>
    <scope>NUCLEOTIDE SEQUENCE [LARGE SCALE GENOMIC DNA]</scope>
    <source>
        <strain evidence="3 4">Sa1YVA6</strain>
    </source>
</reference>
<keyword evidence="2" id="KW-1133">Transmembrane helix</keyword>
<name>A0ABR8XRG8_9BACL</name>
<evidence type="ECO:0000313" key="4">
    <source>
        <dbReference type="Proteomes" id="UP000600565"/>
    </source>
</evidence>
<organism evidence="3 4">
    <name type="scientific">Solibacillus merdavium</name>
    <dbReference type="NCBI Taxonomy" id="2762218"/>
    <lineage>
        <taxon>Bacteria</taxon>
        <taxon>Bacillati</taxon>
        <taxon>Bacillota</taxon>
        <taxon>Bacilli</taxon>
        <taxon>Bacillales</taxon>
        <taxon>Caryophanaceae</taxon>
        <taxon>Solibacillus</taxon>
    </lineage>
</organism>
<keyword evidence="4" id="KW-1185">Reference proteome</keyword>
<feature type="compositionally biased region" description="Acidic residues" evidence="1">
    <location>
        <begin position="143"/>
        <end position="163"/>
    </location>
</feature>
<feature type="transmembrane region" description="Helical" evidence="2">
    <location>
        <begin position="12"/>
        <end position="30"/>
    </location>
</feature>
<dbReference type="Proteomes" id="UP000600565">
    <property type="component" value="Unassembled WGS sequence"/>
</dbReference>
<protein>
    <submittedName>
        <fullName evidence="3">Potassium transporter</fullName>
    </submittedName>
</protein>
<dbReference type="EMBL" id="JACSPW010000018">
    <property type="protein sequence ID" value="MBD8034542.1"/>
    <property type="molecule type" value="Genomic_DNA"/>
</dbReference>
<proteinExistence type="predicted"/>
<feature type="region of interest" description="Disordered" evidence="1">
    <location>
        <begin position="120"/>
        <end position="163"/>
    </location>
</feature>
<evidence type="ECO:0000313" key="3">
    <source>
        <dbReference type="EMBL" id="MBD8034542.1"/>
    </source>
</evidence>
<keyword evidence="2" id="KW-0472">Membrane</keyword>
<accession>A0ABR8XRG8</accession>
<evidence type="ECO:0000256" key="2">
    <source>
        <dbReference type="SAM" id="Phobius"/>
    </source>
</evidence>
<sequence>MNSISSSKNGTLLLVIALAMALLFAVYYYVVKPKQDEELAIHSEMSSLKTEISTLEETIAFHHTQLSQTSANEFVLRKKVPANREIDALILSIEEIEYLTGSRIQSIDFNNYDALVSSSGLQDPTANSRTEEGQATEPVEQTESIETEATESVEQVEDTDAPEELPVSTIAVETLPPSLKLITFNINVASPNDVSLMQFIEEIEKKDRVMRMDLIDYELPGEEDQFTEEASEIVTANIQITTFYYE</sequence>
<gene>
    <name evidence="3" type="ORF">H9632_15845</name>
</gene>
<keyword evidence="2" id="KW-0812">Transmembrane</keyword>
<comment type="caution">
    <text evidence="3">The sequence shown here is derived from an EMBL/GenBank/DDBJ whole genome shotgun (WGS) entry which is preliminary data.</text>
</comment>
<dbReference type="RefSeq" id="WP_191705040.1">
    <property type="nucleotide sequence ID" value="NZ_JACSPW010000018.1"/>
</dbReference>
<evidence type="ECO:0000256" key="1">
    <source>
        <dbReference type="SAM" id="MobiDB-lite"/>
    </source>
</evidence>